<evidence type="ECO:0000313" key="1">
    <source>
        <dbReference type="EMBL" id="KAI8043951.1"/>
    </source>
</evidence>
<protein>
    <submittedName>
        <fullName evidence="1">Uncharacterized protein</fullName>
    </submittedName>
</protein>
<dbReference type="AlphaFoldDB" id="A0A9P9YVQ5"/>
<comment type="caution">
    <text evidence="1">The sequence shown here is derived from an EMBL/GenBank/DDBJ whole genome shotgun (WGS) entry which is preliminary data.</text>
</comment>
<dbReference type="EMBL" id="JAMKOV010000001">
    <property type="protein sequence ID" value="KAI8043951.1"/>
    <property type="molecule type" value="Genomic_DNA"/>
</dbReference>
<reference evidence="1" key="1">
    <citation type="journal article" date="2023" name="Genome Biol. Evol.">
        <title>Long-read-based Genome Assembly of Drosophila gunungcola Reveals Fewer Chemosensory Genes in Flower-breeding Species.</title>
        <authorList>
            <person name="Negi A."/>
            <person name="Liao B.Y."/>
            <person name="Yeh S.D."/>
        </authorList>
    </citation>
    <scope>NUCLEOTIDE SEQUENCE</scope>
    <source>
        <strain evidence="1">Sukarami</strain>
    </source>
</reference>
<organism evidence="1 2">
    <name type="scientific">Drosophila gunungcola</name>
    <name type="common">fruit fly</name>
    <dbReference type="NCBI Taxonomy" id="103775"/>
    <lineage>
        <taxon>Eukaryota</taxon>
        <taxon>Metazoa</taxon>
        <taxon>Ecdysozoa</taxon>
        <taxon>Arthropoda</taxon>
        <taxon>Hexapoda</taxon>
        <taxon>Insecta</taxon>
        <taxon>Pterygota</taxon>
        <taxon>Neoptera</taxon>
        <taxon>Endopterygota</taxon>
        <taxon>Diptera</taxon>
        <taxon>Brachycera</taxon>
        <taxon>Muscomorpha</taxon>
        <taxon>Ephydroidea</taxon>
        <taxon>Drosophilidae</taxon>
        <taxon>Drosophila</taxon>
        <taxon>Sophophora</taxon>
    </lineage>
</organism>
<name>A0A9P9YVQ5_9MUSC</name>
<keyword evidence="2" id="KW-1185">Reference proteome</keyword>
<sequence length="95" mass="10679">MYVKFSFGFGQLFDLAETCGKPRSQNWFVISDLGAAKKQKEKSSTTASRAALLQMLLISCCCCCCCCVVALDSMQRQVAERQRQTSERCVNYTKE</sequence>
<dbReference type="Proteomes" id="UP001059596">
    <property type="component" value="Chromosome 3R"/>
</dbReference>
<accession>A0A9P9YVQ5</accession>
<gene>
    <name evidence="1" type="ORF">M5D96_000099</name>
</gene>
<evidence type="ECO:0000313" key="2">
    <source>
        <dbReference type="Proteomes" id="UP001059596"/>
    </source>
</evidence>
<proteinExistence type="predicted"/>